<protein>
    <recommendedName>
        <fullName evidence="3">Chitooligosaccharide deacetylase</fullName>
    </recommendedName>
    <alternativeName>
        <fullName evidence="5">Nodulation protein B</fullName>
    </alternativeName>
</protein>
<evidence type="ECO:0000256" key="2">
    <source>
        <dbReference type="ARBA" id="ARBA00010973"/>
    </source>
</evidence>
<proteinExistence type="inferred from homology"/>
<organism evidence="7 8">
    <name type="scientific">Neorhizobium lilium</name>
    <dbReference type="NCBI Taxonomy" id="2503024"/>
    <lineage>
        <taxon>Bacteria</taxon>
        <taxon>Pseudomonadati</taxon>
        <taxon>Pseudomonadota</taxon>
        <taxon>Alphaproteobacteria</taxon>
        <taxon>Hyphomicrobiales</taxon>
        <taxon>Rhizobiaceae</taxon>
        <taxon>Rhizobium/Agrobacterium group</taxon>
        <taxon>Neorhizobium</taxon>
    </lineage>
</organism>
<dbReference type="PANTHER" id="PTHR34216:SF11">
    <property type="entry name" value="CHITOOLIGOSACCHARIDE DEACETYLASE"/>
    <property type="match status" value="1"/>
</dbReference>
<dbReference type="AlphaFoldDB" id="A0A3S3RXW7"/>
<dbReference type="InterPro" id="IPR051398">
    <property type="entry name" value="Polysacch_Deacetylase"/>
</dbReference>
<feature type="domain" description="NodB homology" evidence="6">
    <location>
        <begin position="38"/>
        <end position="256"/>
    </location>
</feature>
<dbReference type="PROSITE" id="PS51677">
    <property type="entry name" value="NODB"/>
    <property type="match status" value="1"/>
</dbReference>
<evidence type="ECO:0000256" key="1">
    <source>
        <dbReference type="ARBA" id="ARBA00003236"/>
    </source>
</evidence>
<dbReference type="Gene3D" id="3.20.20.370">
    <property type="entry name" value="Glycoside hydrolase/deacetylase"/>
    <property type="match status" value="1"/>
</dbReference>
<sequence length="256" mass="28143">MTAPATTYEVAVNLLRGSSRRLSRMVPFRPHMLQLNRPVVSFTFDDFPQSAADAAAPALEDAGMRGTFYYAGGLAGRSENGQKIAGPDTVSDLFRRGHEIGAHTHKHLDVHRTPTGALLDDVELNKKEIAQLTDGRAPTSFAYPFGKLDLRSKFVLRHQFTSLRGIQTGTNSGLVDLAHLKAQELYDCSSTLDGIGRILDRLATKPAWIIFYTHDVKRKPTDIGCSPEYFRQVVGEVERRNLPVATVAGVLAGVIR</sequence>
<dbReference type="PANTHER" id="PTHR34216">
    <property type="match status" value="1"/>
</dbReference>
<reference evidence="7 8" key="1">
    <citation type="submission" date="2019-01" db="EMBL/GenBank/DDBJ databases">
        <title>The draft genome of Rhizobium sp. 24NR.</title>
        <authorList>
            <person name="Liu L."/>
            <person name="Liang L."/>
            <person name="Shi S."/>
            <person name="Xu L."/>
            <person name="Wang X."/>
            <person name="Li L."/>
            <person name="Zhang X."/>
        </authorList>
    </citation>
    <scope>NUCLEOTIDE SEQUENCE [LARGE SCALE GENOMIC DNA]</scope>
    <source>
        <strain evidence="7 8">24NR</strain>
    </source>
</reference>
<evidence type="ECO:0000256" key="4">
    <source>
        <dbReference type="ARBA" id="ARBA00022729"/>
    </source>
</evidence>
<comment type="similarity">
    <text evidence="2">Belongs to the polysaccharide deacetylase family.</text>
</comment>
<evidence type="ECO:0000256" key="5">
    <source>
        <dbReference type="ARBA" id="ARBA00032976"/>
    </source>
</evidence>
<dbReference type="Proteomes" id="UP000287687">
    <property type="component" value="Unassembled WGS sequence"/>
</dbReference>
<gene>
    <name evidence="7" type="ORF">EPK99_01935</name>
</gene>
<keyword evidence="8" id="KW-1185">Reference proteome</keyword>
<evidence type="ECO:0000259" key="6">
    <source>
        <dbReference type="PROSITE" id="PS51677"/>
    </source>
</evidence>
<dbReference type="GO" id="GO:0005975">
    <property type="term" value="P:carbohydrate metabolic process"/>
    <property type="evidence" value="ECO:0007669"/>
    <property type="project" value="InterPro"/>
</dbReference>
<dbReference type="RefSeq" id="WP_128440943.1">
    <property type="nucleotide sequence ID" value="NZ_SBIP01000001.1"/>
</dbReference>
<dbReference type="OrthoDB" id="2795102at2"/>
<dbReference type="SUPFAM" id="SSF88713">
    <property type="entry name" value="Glycoside hydrolase/deacetylase"/>
    <property type="match status" value="1"/>
</dbReference>
<accession>A0A3S3RXW7</accession>
<dbReference type="InterPro" id="IPR002509">
    <property type="entry name" value="NODB_dom"/>
</dbReference>
<keyword evidence="4" id="KW-0732">Signal</keyword>
<dbReference type="GO" id="GO:0016810">
    <property type="term" value="F:hydrolase activity, acting on carbon-nitrogen (but not peptide) bonds"/>
    <property type="evidence" value="ECO:0007669"/>
    <property type="project" value="InterPro"/>
</dbReference>
<dbReference type="Pfam" id="PF01522">
    <property type="entry name" value="Polysacc_deac_1"/>
    <property type="match status" value="1"/>
</dbReference>
<comment type="function">
    <text evidence="1">Is involved in generating a small heat-stable compound (Nod), an acylated oligomer of N-acetylglucosamine, that stimulates mitosis in various plant protoplasts.</text>
</comment>
<evidence type="ECO:0000313" key="7">
    <source>
        <dbReference type="EMBL" id="RWX81116.1"/>
    </source>
</evidence>
<dbReference type="EMBL" id="SBIP01000001">
    <property type="protein sequence ID" value="RWX81116.1"/>
    <property type="molecule type" value="Genomic_DNA"/>
</dbReference>
<evidence type="ECO:0000313" key="8">
    <source>
        <dbReference type="Proteomes" id="UP000287687"/>
    </source>
</evidence>
<comment type="caution">
    <text evidence="7">The sequence shown here is derived from an EMBL/GenBank/DDBJ whole genome shotgun (WGS) entry which is preliminary data.</text>
</comment>
<evidence type="ECO:0000256" key="3">
    <source>
        <dbReference type="ARBA" id="ARBA00020071"/>
    </source>
</evidence>
<dbReference type="InterPro" id="IPR011330">
    <property type="entry name" value="Glyco_hydro/deAcase_b/a-brl"/>
</dbReference>
<name>A0A3S3RXW7_9HYPH</name>